<comment type="similarity">
    <text evidence="1">Belongs to the type-I restriction system S methylase family.</text>
</comment>
<dbReference type="EMBL" id="GG658170">
    <property type="protein sequence ID" value="EEO28979.1"/>
    <property type="molecule type" value="Genomic_DNA"/>
</dbReference>
<dbReference type="Gene3D" id="3.90.220.20">
    <property type="entry name" value="DNA methylase specificity domains"/>
    <property type="match status" value="2"/>
</dbReference>
<dbReference type="Pfam" id="PF01420">
    <property type="entry name" value="Methylase_S"/>
    <property type="match status" value="1"/>
</dbReference>
<protein>
    <recommendedName>
        <fullName evidence="4">Type I restriction modification DNA specificity domain-containing protein</fullName>
    </recommendedName>
</protein>
<dbReference type="InterPro" id="IPR000055">
    <property type="entry name" value="Restrct_endonuc_typeI_TRD"/>
</dbReference>
<feature type="domain" description="Type I restriction modification DNA specificity" evidence="4">
    <location>
        <begin position="164"/>
        <end position="309"/>
    </location>
</feature>
<keyword evidence="2" id="KW-0680">Restriction system</keyword>
<gene>
    <name evidence="5" type="ORF">OFBG_00007</name>
</gene>
<dbReference type="InterPro" id="IPR044946">
    <property type="entry name" value="Restrct_endonuc_typeI_TRD_sf"/>
</dbReference>
<dbReference type="SUPFAM" id="SSF116734">
    <property type="entry name" value="DNA methylase specificity domain"/>
    <property type="match status" value="2"/>
</dbReference>
<organism evidence="5 6">
    <name type="scientific">Oxalobacter formigenes OXCC13</name>
    <dbReference type="NCBI Taxonomy" id="556269"/>
    <lineage>
        <taxon>Bacteria</taxon>
        <taxon>Pseudomonadati</taxon>
        <taxon>Pseudomonadota</taxon>
        <taxon>Betaproteobacteria</taxon>
        <taxon>Burkholderiales</taxon>
        <taxon>Oxalobacteraceae</taxon>
        <taxon>Oxalobacter</taxon>
    </lineage>
</organism>
<name>C3XCX0_OXAFO</name>
<evidence type="ECO:0000256" key="2">
    <source>
        <dbReference type="ARBA" id="ARBA00022747"/>
    </source>
</evidence>
<dbReference type="STRING" id="847.BRW83_2284"/>
<evidence type="ECO:0000313" key="5">
    <source>
        <dbReference type="EMBL" id="EEO28979.1"/>
    </source>
</evidence>
<dbReference type="HOGENOM" id="CLU_896549_0_0_4"/>
<evidence type="ECO:0000259" key="4">
    <source>
        <dbReference type="Pfam" id="PF01420"/>
    </source>
</evidence>
<proteinExistence type="inferred from homology"/>
<sequence>MKLVRLDDLFDVRYGSNLELNALKLSPSGINFVSRTAKNNGVSARVAPVAGLEPIPSGVLTVAGGGSVLETFLQPEPFYSGRDLYYLTPLHPMSDEVKLFYAHCIRSNKYRYSYGRQANKTLKGILLPSLSDLPEFVSKARVGKFTKSSKAVLSSPIPPLRTNKWMQFRLGELFDVRKGLRLTKANMLPGQIPYVGASDADNGITAYIGQSAIHQGGTISVSYNGSVGEAFFQPEPHWATDDVNVLYPLGFELTPEIAMFICALIRQEKYRFSYGRKWHQERMRESVIKLPVTKQGQPDFCWMEQFIKTLPYSANIS</sequence>
<keyword evidence="3" id="KW-0238">DNA-binding</keyword>
<dbReference type="RefSeq" id="WP_005879160.1">
    <property type="nucleotide sequence ID" value="NZ_CP019430.1"/>
</dbReference>
<dbReference type="OrthoDB" id="5109672at2"/>
<dbReference type="GeneID" id="77136107"/>
<evidence type="ECO:0000256" key="3">
    <source>
        <dbReference type="ARBA" id="ARBA00023125"/>
    </source>
</evidence>
<reference evidence="5 6" key="1">
    <citation type="submission" date="2009-02" db="EMBL/GenBank/DDBJ databases">
        <title>The Genome Sequence of Oxalobacter formigenes OXCC13.</title>
        <authorList>
            <consortium name="The Broad Institute Genome Sequencing Platform"/>
            <person name="Ward D."/>
            <person name="Young S.K."/>
            <person name="Kodira C.D."/>
            <person name="Zeng Q."/>
            <person name="Koehrsen M."/>
            <person name="Alvarado L."/>
            <person name="Berlin A."/>
            <person name="Borenstein D."/>
            <person name="Chen Z."/>
            <person name="Engels R."/>
            <person name="Freedman E."/>
            <person name="Gellesch M."/>
            <person name="Goldberg J."/>
            <person name="Griggs A."/>
            <person name="Gujja S."/>
            <person name="Heiman D."/>
            <person name="Hepburn T."/>
            <person name="Howarth C."/>
            <person name="Jen D."/>
            <person name="Larson L."/>
            <person name="Lewis B."/>
            <person name="Mehta T."/>
            <person name="Park D."/>
            <person name="Pearson M."/>
            <person name="Roberts A."/>
            <person name="Saif S."/>
            <person name="Shea T."/>
            <person name="Shenoy N."/>
            <person name="Sisk P."/>
            <person name="Stolte C."/>
            <person name="Sykes S."/>
            <person name="Walk T."/>
            <person name="White J."/>
            <person name="Yandava C."/>
            <person name="Allison M.J."/>
            <person name="Lander E."/>
            <person name="Nusbaum C."/>
            <person name="Galagan J."/>
            <person name="Birren B."/>
        </authorList>
    </citation>
    <scope>NUCLEOTIDE SEQUENCE [LARGE SCALE GENOMIC DNA]</scope>
    <source>
        <strain evidence="5 6">OXCC13</strain>
    </source>
</reference>
<keyword evidence="6" id="KW-1185">Reference proteome</keyword>
<dbReference type="GO" id="GO:0009307">
    <property type="term" value="P:DNA restriction-modification system"/>
    <property type="evidence" value="ECO:0007669"/>
    <property type="project" value="UniProtKB-KW"/>
</dbReference>
<evidence type="ECO:0000313" key="6">
    <source>
        <dbReference type="Proteomes" id="UP000005089"/>
    </source>
</evidence>
<evidence type="ECO:0000256" key="1">
    <source>
        <dbReference type="ARBA" id="ARBA00010923"/>
    </source>
</evidence>
<dbReference type="Proteomes" id="UP000005089">
    <property type="component" value="Unassembled WGS sequence"/>
</dbReference>
<accession>C3XCX0</accession>
<dbReference type="AlphaFoldDB" id="C3XCX0"/>
<dbReference type="GO" id="GO:0003677">
    <property type="term" value="F:DNA binding"/>
    <property type="evidence" value="ECO:0007669"/>
    <property type="project" value="UniProtKB-KW"/>
</dbReference>